<protein>
    <submittedName>
        <fullName evidence="1">Uncharacterized protein</fullName>
    </submittedName>
</protein>
<comment type="caution">
    <text evidence="1">The sequence shown here is derived from an EMBL/GenBank/DDBJ whole genome shotgun (WGS) entry which is preliminary data.</text>
</comment>
<reference evidence="1" key="1">
    <citation type="submission" date="2023-09" db="EMBL/GenBank/DDBJ databases">
        <title>Paucibacter sp. APW11 Genome sequencing and assembly.</title>
        <authorList>
            <person name="Kim I."/>
        </authorList>
    </citation>
    <scope>NUCLEOTIDE SEQUENCE</scope>
    <source>
        <strain evidence="1">APW11</strain>
    </source>
</reference>
<dbReference type="Proteomes" id="UP001246372">
    <property type="component" value="Unassembled WGS sequence"/>
</dbReference>
<dbReference type="RefSeq" id="WP_315651495.1">
    <property type="nucleotide sequence ID" value="NZ_JAVXZY010000006.1"/>
</dbReference>
<dbReference type="EMBL" id="JAVXZY010000006">
    <property type="protein sequence ID" value="MDT9000684.1"/>
    <property type="molecule type" value="Genomic_DNA"/>
</dbReference>
<evidence type="ECO:0000313" key="1">
    <source>
        <dbReference type="EMBL" id="MDT9000684.1"/>
    </source>
</evidence>
<evidence type="ECO:0000313" key="2">
    <source>
        <dbReference type="Proteomes" id="UP001246372"/>
    </source>
</evidence>
<sequence>MNADLPKLALALEYVDMAAGLYLEGGSDHAAQLLAAAAEKLLGDLGQMLGSRSHHEEVQLLLQEVALSYQSPDELPASHQQTRSRQSSLARIGELGALPDTAARQATSALLRAAWYLLESLGLENVAPERLERAIELSTIYAPD</sequence>
<proteinExistence type="predicted"/>
<keyword evidence="2" id="KW-1185">Reference proteome</keyword>
<organism evidence="1 2">
    <name type="scientific">Roseateles aquae</name>
    <dbReference type="NCBI Taxonomy" id="3077235"/>
    <lineage>
        <taxon>Bacteria</taxon>
        <taxon>Pseudomonadati</taxon>
        <taxon>Pseudomonadota</taxon>
        <taxon>Betaproteobacteria</taxon>
        <taxon>Burkholderiales</taxon>
        <taxon>Sphaerotilaceae</taxon>
        <taxon>Roseateles</taxon>
    </lineage>
</organism>
<accession>A0ABU3PDN0</accession>
<gene>
    <name evidence="1" type="ORF">RQP53_15520</name>
</gene>
<name>A0ABU3PDN0_9BURK</name>